<feature type="binding site" evidence="13">
    <location>
        <position position="767"/>
    </location>
    <ligand>
        <name>substrate</name>
    </ligand>
</feature>
<keyword evidence="10 14" id="KW-0460">Magnesium</keyword>
<dbReference type="InterPro" id="IPR000121">
    <property type="entry name" value="PEP_util_C"/>
</dbReference>
<evidence type="ECO:0000256" key="5">
    <source>
        <dbReference type="ARBA" id="ARBA00022679"/>
    </source>
</evidence>
<evidence type="ECO:0000313" key="19">
    <source>
        <dbReference type="Proteomes" id="UP000823927"/>
    </source>
</evidence>
<feature type="binding site" evidence="13">
    <location>
        <position position="770"/>
    </location>
    <ligand>
        <name>substrate</name>
    </ligand>
</feature>
<evidence type="ECO:0000259" key="17">
    <source>
        <dbReference type="Pfam" id="PF02896"/>
    </source>
</evidence>
<keyword evidence="8" id="KW-0418">Kinase</keyword>
<evidence type="ECO:0000256" key="8">
    <source>
        <dbReference type="ARBA" id="ARBA00022777"/>
    </source>
</evidence>
<dbReference type="Pfam" id="PF02896">
    <property type="entry name" value="PEP-utilizers_C"/>
    <property type="match status" value="1"/>
</dbReference>
<protein>
    <recommendedName>
        <fullName evidence="4 11">Pyruvate, phosphate dikinase</fullName>
        <ecNumber evidence="3 11">2.7.9.1</ecNumber>
    </recommendedName>
</protein>
<dbReference type="InterPro" id="IPR015813">
    <property type="entry name" value="Pyrv/PenolPyrv_kinase-like_dom"/>
</dbReference>
<keyword evidence="6 14" id="KW-0479">Metal-binding</keyword>
<evidence type="ECO:0000256" key="14">
    <source>
        <dbReference type="PIRSR" id="PIRSR000853-3"/>
    </source>
</evidence>
<dbReference type="Gene3D" id="1.20.80.30">
    <property type="match status" value="1"/>
</dbReference>
<reference evidence="18" key="1">
    <citation type="submission" date="2020-10" db="EMBL/GenBank/DDBJ databases">
        <authorList>
            <person name="Gilroy R."/>
        </authorList>
    </citation>
    <scope>NUCLEOTIDE SEQUENCE</scope>
    <source>
        <strain evidence="18">CHK178-757</strain>
    </source>
</reference>
<dbReference type="InterPro" id="IPR002192">
    <property type="entry name" value="PPDK_AMP/ATP-bd"/>
</dbReference>
<keyword evidence="18" id="KW-0670">Pyruvate</keyword>
<feature type="binding site" evidence="14">
    <location>
        <position position="746"/>
    </location>
    <ligand>
        <name>Mg(2+)</name>
        <dbReference type="ChEBI" id="CHEBI:18420"/>
    </ligand>
</feature>
<dbReference type="InterPro" id="IPR008279">
    <property type="entry name" value="PEP-util_enz_mobile_dom"/>
</dbReference>
<dbReference type="PROSITE" id="PS00370">
    <property type="entry name" value="PEP_ENZYMES_PHOS_SITE"/>
    <property type="match status" value="1"/>
</dbReference>
<dbReference type="SUPFAM" id="SSF52009">
    <property type="entry name" value="Phosphohistidine domain"/>
    <property type="match status" value="1"/>
</dbReference>
<feature type="domain" description="PEP-utilising enzyme C-terminal" evidence="17">
    <location>
        <begin position="520"/>
        <end position="870"/>
    </location>
</feature>
<keyword evidence="5 18" id="KW-0808">Transferase</keyword>
<dbReference type="Gene3D" id="3.30.470.20">
    <property type="entry name" value="ATP-grasp fold, B domain"/>
    <property type="match status" value="1"/>
</dbReference>
<dbReference type="Pfam" id="PF01326">
    <property type="entry name" value="PPDK_N"/>
    <property type="match status" value="2"/>
</dbReference>
<dbReference type="Proteomes" id="UP000823927">
    <property type="component" value="Unassembled WGS sequence"/>
</dbReference>
<name>A0A9D1JQE7_9FIRM</name>
<dbReference type="InterPro" id="IPR036637">
    <property type="entry name" value="Phosphohistidine_dom_sf"/>
</dbReference>
<feature type="active site" description="Proton donor" evidence="12">
    <location>
        <position position="832"/>
    </location>
</feature>
<reference evidence="18" key="2">
    <citation type="journal article" date="2021" name="PeerJ">
        <title>Extensive microbial diversity within the chicken gut microbiome revealed by metagenomics and culture.</title>
        <authorList>
            <person name="Gilroy R."/>
            <person name="Ravi A."/>
            <person name="Getino M."/>
            <person name="Pursley I."/>
            <person name="Horton D.L."/>
            <person name="Alikhan N.F."/>
            <person name="Baker D."/>
            <person name="Gharbi K."/>
            <person name="Hall N."/>
            <person name="Watson M."/>
            <person name="Adriaenssens E.M."/>
            <person name="Foster-Nyarko E."/>
            <person name="Jarju S."/>
            <person name="Secka A."/>
            <person name="Antonio M."/>
            <person name="Oren A."/>
            <person name="Chaudhuri R.R."/>
            <person name="La Ragione R."/>
            <person name="Hildebrand F."/>
            <person name="Pallen M.J."/>
        </authorList>
    </citation>
    <scope>NUCLEOTIDE SEQUENCE</scope>
    <source>
        <strain evidence="18">CHK178-757</strain>
    </source>
</reference>
<evidence type="ECO:0000313" key="18">
    <source>
        <dbReference type="EMBL" id="HIS47146.1"/>
    </source>
</evidence>
<dbReference type="GO" id="GO:0005524">
    <property type="term" value="F:ATP binding"/>
    <property type="evidence" value="ECO:0007669"/>
    <property type="project" value="UniProtKB-UniRule"/>
</dbReference>
<dbReference type="InterPro" id="IPR010121">
    <property type="entry name" value="Pyruvate_phosphate_dikinase"/>
</dbReference>
<feature type="domain" description="PEP-utilising enzyme mobile" evidence="15">
    <location>
        <begin position="422"/>
        <end position="503"/>
    </location>
</feature>
<evidence type="ECO:0000256" key="4">
    <source>
        <dbReference type="ARBA" id="ARBA00020138"/>
    </source>
</evidence>
<dbReference type="NCBIfam" id="NF004531">
    <property type="entry name" value="PRK05878.1"/>
    <property type="match status" value="1"/>
</dbReference>
<comment type="cofactor">
    <cofactor evidence="1 11 14">
        <name>Mg(2+)</name>
        <dbReference type="ChEBI" id="CHEBI:18420"/>
    </cofactor>
</comment>
<dbReference type="SUPFAM" id="SSF51621">
    <property type="entry name" value="Phosphoenolpyruvate/pyruvate domain"/>
    <property type="match status" value="1"/>
</dbReference>
<comment type="caution">
    <text evidence="18">The sequence shown here is derived from an EMBL/GenBank/DDBJ whole genome shotgun (WGS) entry which is preliminary data.</text>
</comment>
<dbReference type="Gene3D" id="3.20.20.60">
    <property type="entry name" value="Phosphoenolpyruvate-binding domains"/>
    <property type="match status" value="1"/>
</dbReference>
<dbReference type="InterPro" id="IPR013815">
    <property type="entry name" value="ATP_grasp_subdomain_1"/>
</dbReference>
<dbReference type="AlphaFoldDB" id="A0A9D1JQE7"/>
<evidence type="ECO:0000256" key="6">
    <source>
        <dbReference type="ARBA" id="ARBA00022723"/>
    </source>
</evidence>
<evidence type="ECO:0000259" key="16">
    <source>
        <dbReference type="Pfam" id="PF01326"/>
    </source>
</evidence>
<keyword evidence="9" id="KW-0067">ATP-binding</keyword>
<evidence type="ECO:0000256" key="9">
    <source>
        <dbReference type="ARBA" id="ARBA00022840"/>
    </source>
</evidence>
<feature type="domain" description="Pyruvate phosphate dikinase AMP/ATP-binding" evidence="16">
    <location>
        <begin position="60"/>
        <end position="288"/>
    </location>
</feature>
<feature type="domain" description="Pyruvate phosphate dikinase AMP/ATP-binding" evidence="16">
    <location>
        <begin position="303"/>
        <end position="352"/>
    </location>
</feature>
<feature type="binding site" evidence="13">
    <location>
        <position position="617"/>
    </location>
    <ligand>
        <name>substrate</name>
    </ligand>
</feature>
<evidence type="ECO:0000259" key="15">
    <source>
        <dbReference type="Pfam" id="PF00391"/>
    </source>
</evidence>
<dbReference type="SUPFAM" id="SSF56059">
    <property type="entry name" value="Glutathione synthetase ATP-binding domain-like"/>
    <property type="match status" value="1"/>
</dbReference>
<evidence type="ECO:0000256" key="3">
    <source>
        <dbReference type="ARBA" id="ARBA00011994"/>
    </source>
</evidence>
<feature type="binding site" evidence="14">
    <location>
        <position position="770"/>
    </location>
    <ligand>
        <name>Mg(2+)</name>
        <dbReference type="ChEBI" id="CHEBI:18420"/>
    </ligand>
</feature>
<dbReference type="NCBIfam" id="TIGR01828">
    <property type="entry name" value="pyru_phos_dikin"/>
    <property type="match status" value="1"/>
</dbReference>
<sequence>MAKKWVYLFSEGNASMRELLGGKGANLAEMTGLGLPVPQGFTITTEACTQYYEDGREINDEIRAQINEYIGKMEEITGKKFGDSENPLLVSVRSGARASMPGMMDTILNLGLNETVVNVIAEKSGNPRWAWDCYRRFIQMYSDVVMEVGKKYFEELIDEMKAKKGVTFDVDLTADDLKELAYQFKAEYKEKIGADFPDDPKEQLMGAVKAVFRSWDNPRANVYRRDNDIPYSWGTAVNVQSMAFGNMGDDCGTGVAFTRDPATGEKKLMGEFLINAQGEDVVAGVRTPMPIAKMEEEFPEAFAQFVEVCKTLENHYRDMQDMEFTVENKKLYMLQTRNGKRTAQAALKIACDLVDEGMRTEEEAVAMIDPRNLDTLLHPQFDAAALKAATPMGKGLGASPGAACGKVVFTADDAVEWAERGEKVVLVRLETSPEDITGMKSAQGILTVRGGMTSHAAVVARGMGECCVSGCGDIVMDEANKKFTLGGKEFHEGDYISIDGTTGNIYDGIIPTVDATIAGEFGRIMAWADKYRTMKVRTNADTPEDAKKARELGAEGIGLCRTEHMFFGEGRIDAFREMICAETEEEREVALEKILPYQQGDFEALYEALEGNPVTIRFLDPPLHEFVPTEEEDIKKLAEAQGKTVEQIKAIIDSLHEFNPMMGHRGCRLAVTYPEIAKMQTKAVIRAAINVQKAHPEWSVKPEIMIPLVGDIKELKYVKNFVVETADAEIAAAGVDLKYEVGTMIEIPRAALTADEIAKEADFFCFGTNDLTQMTYGFSRDDAGKFLNAYYDAKIFENDPFAKLDQVGVGKLMKMAIDLGKPVNPSLHVGICGEHGGDPSSVEFCNKIGLDYVSCSPFRVPIARLAAAQAAINSREGK</sequence>
<gene>
    <name evidence="18" type="ORF">IAB46_06240</name>
</gene>
<organism evidence="18 19">
    <name type="scientific">Candidatus Scybalocola faecigallinarum</name>
    <dbReference type="NCBI Taxonomy" id="2840941"/>
    <lineage>
        <taxon>Bacteria</taxon>
        <taxon>Bacillati</taxon>
        <taxon>Bacillota</taxon>
        <taxon>Clostridia</taxon>
        <taxon>Lachnospirales</taxon>
        <taxon>Lachnospiraceae</taxon>
        <taxon>Lachnospiraceae incertae sedis</taxon>
        <taxon>Candidatus Scybalocola (ex Gilroy et al. 2021)</taxon>
    </lineage>
</organism>
<proteinExistence type="inferred from homology"/>
<dbReference type="Gene3D" id="3.50.30.10">
    <property type="entry name" value="Phosphohistidine domain"/>
    <property type="match status" value="1"/>
</dbReference>
<evidence type="ECO:0000256" key="7">
    <source>
        <dbReference type="ARBA" id="ARBA00022741"/>
    </source>
</evidence>
<dbReference type="GO" id="GO:0050242">
    <property type="term" value="F:pyruvate, phosphate dikinase activity"/>
    <property type="evidence" value="ECO:0007669"/>
    <property type="project" value="UniProtKB-UniRule"/>
</dbReference>
<feature type="binding site" evidence="13">
    <location>
        <position position="561"/>
    </location>
    <ligand>
        <name>substrate</name>
    </ligand>
</feature>
<comment type="catalytic activity">
    <reaction evidence="11">
        <text>pyruvate + phosphate + ATP = phosphoenolpyruvate + AMP + diphosphate + H(+)</text>
        <dbReference type="Rhea" id="RHEA:10756"/>
        <dbReference type="ChEBI" id="CHEBI:15361"/>
        <dbReference type="ChEBI" id="CHEBI:15378"/>
        <dbReference type="ChEBI" id="CHEBI:30616"/>
        <dbReference type="ChEBI" id="CHEBI:33019"/>
        <dbReference type="ChEBI" id="CHEBI:43474"/>
        <dbReference type="ChEBI" id="CHEBI:58702"/>
        <dbReference type="ChEBI" id="CHEBI:456215"/>
        <dbReference type="EC" id="2.7.9.1"/>
    </reaction>
</comment>
<dbReference type="PANTHER" id="PTHR22931:SF9">
    <property type="entry name" value="PYRUVATE, PHOSPHATE DIKINASE 1, CHLOROPLASTIC"/>
    <property type="match status" value="1"/>
</dbReference>
<feature type="binding site" evidence="13">
    <location>
        <position position="769"/>
    </location>
    <ligand>
        <name>substrate</name>
    </ligand>
</feature>
<evidence type="ECO:0000256" key="10">
    <source>
        <dbReference type="ARBA" id="ARBA00022842"/>
    </source>
</evidence>
<evidence type="ECO:0000256" key="2">
    <source>
        <dbReference type="ARBA" id="ARBA00007837"/>
    </source>
</evidence>
<dbReference type="GO" id="GO:0016301">
    <property type="term" value="F:kinase activity"/>
    <property type="evidence" value="ECO:0007669"/>
    <property type="project" value="UniProtKB-UniRule"/>
</dbReference>
<feature type="active site" description="Tele-phosphohistidine intermediate" evidence="12">
    <location>
        <position position="455"/>
    </location>
</feature>
<dbReference type="EC" id="2.7.9.1" evidence="3 11"/>
<feature type="binding site" evidence="13">
    <location>
        <position position="746"/>
    </location>
    <ligand>
        <name>substrate</name>
    </ligand>
</feature>
<accession>A0A9D1JQE7</accession>
<dbReference type="Gene3D" id="1.10.189.10">
    <property type="entry name" value="Pyruvate Phosphate Dikinase, domain 2"/>
    <property type="match status" value="1"/>
</dbReference>
<evidence type="ECO:0000256" key="12">
    <source>
        <dbReference type="PIRSR" id="PIRSR000853-1"/>
    </source>
</evidence>
<dbReference type="PANTHER" id="PTHR22931">
    <property type="entry name" value="PHOSPHOENOLPYRUVATE DIKINASE-RELATED"/>
    <property type="match status" value="1"/>
</dbReference>
<feature type="binding site" evidence="13">
    <location>
        <position position="768"/>
    </location>
    <ligand>
        <name>substrate</name>
    </ligand>
</feature>
<dbReference type="EMBL" id="DVIT01000024">
    <property type="protein sequence ID" value="HIS47146.1"/>
    <property type="molecule type" value="Genomic_DNA"/>
</dbReference>
<dbReference type="Gene3D" id="3.30.1490.20">
    <property type="entry name" value="ATP-grasp fold, A domain"/>
    <property type="match status" value="1"/>
</dbReference>
<dbReference type="GO" id="GO:0046872">
    <property type="term" value="F:metal ion binding"/>
    <property type="evidence" value="ECO:0007669"/>
    <property type="project" value="UniProtKB-UniRule"/>
</dbReference>
<dbReference type="Pfam" id="PF00391">
    <property type="entry name" value="PEP-utilizers"/>
    <property type="match status" value="1"/>
</dbReference>
<keyword evidence="7" id="KW-0547">Nucleotide-binding</keyword>
<comment type="similarity">
    <text evidence="2 11">Belongs to the PEP-utilizing enzyme family.</text>
</comment>
<evidence type="ECO:0000256" key="11">
    <source>
        <dbReference type="PIRNR" id="PIRNR000853"/>
    </source>
</evidence>
<evidence type="ECO:0000256" key="1">
    <source>
        <dbReference type="ARBA" id="ARBA00001946"/>
    </source>
</evidence>
<evidence type="ECO:0000256" key="13">
    <source>
        <dbReference type="PIRSR" id="PIRSR000853-2"/>
    </source>
</evidence>
<dbReference type="InterPro" id="IPR018274">
    <property type="entry name" value="PEP_util_AS"/>
</dbReference>
<dbReference type="PIRSF" id="PIRSF000853">
    <property type="entry name" value="PPDK"/>
    <property type="match status" value="1"/>
</dbReference>
<dbReference type="InterPro" id="IPR040442">
    <property type="entry name" value="Pyrv_kinase-like_dom_sf"/>
</dbReference>